<proteinExistence type="predicted"/>
<name>A0A5K3EY70_MESCO</name>
<accession>A0A5K3EY70</accession>
<evidence type="ECO:0000256" key="1">
    <source>
        <dbReference type="SAM" id="MobiDB-lite"/>
    </source>
</evidence>
<evidence type="ECO:0000313" key="2">
    <source>
        <dbReference type="WBParaSite" id="MCU_004075-RA"/>
    </source>
</evidence>
<dbReference type="WBParaSite" id="MCU_004075-RA">
    <property type="protein sequence ID" value="MCU_004075-RA"/>
    <property type="gene ID" value="MCU_004075"/>
</dbReference>
<dbReference type="AlphaFoldDB" id="A0A5K3EY70"/>
<feature type="region of interest" description="Disordered" evidence="1">
    <location>
        <begin position="42"/>
        <end position="86"/>
    </location>
</feature>
<sequence length="86" mass="9656">RALKNQKSFHVSRKAEPLDGFLNTEERFNKFGEGIAHDESIPGPGAYCIRRDPRPKPGSIVRTEERFKSMDNSLPGPADYKVSPNV</sequence>
<organism evidence="2">
    <name type="scientific">Mesocestoides corti</name>
    <name type="common">Flatworm</name>
    <dbReference type="NCBI Taxonomy" id="53468"/>
    <lineage>
        <taxon>Eukaryota</taxon>
        <taxon>Metazoa</taxon>
        <taxon>Spiralia</taxon>
        <taxon>Lophotrochozoa</taxon>
        <taxon>Platyhelminthes</taxon>
        <taxon>Cestoda</taxon>
        <taxon>Eucestoda</taxon>
        <taxon>Cyclophyllidea</taxon>
        <taxon>Mesocestoididae</taxon>
        <taxon>Mesocestoides</taxon>
    </lineage>
</organism>
<protein>
    <submittedName>
        <fullName evidence="2">Organ specific protein</fullName>
    </submittedName>
</protein>
<reference evidence="2" key="1">
    <citation type="submission" date="2019-11" db="UniProtKB">
        <authorList>
            <consortium name="WormBaseParasite"/>
        </authorList>
    </citation>
    <scope>IDENTIFICATION</scope>
</reference>